<keyword evidence="2" id="KW-1185">Reference proteome</keyword>
<proteinExistence type="predicted"/>
<accession>A0A5C5WMG2</accession>
<reference evidence="1 2" key="1">
    <citation type="submission" date="2019-02" db="EMBL/GenBank/DDBJ databases">
        <title>Deep-cultivation of Planctomycetes and their phenomic and genomic characterization uncovers novel biology.</title>
        <authorList>
            <person name="Wiegand S."/>
            <person name="Jogler M."/>
            <person name="Boedeker C."/>
            <person name="Pinto D."/>
            <person name="Vollmers J."/>
            <person name="Rivas-Marin E."/>
            <person name="Kohn T."/>
            <person name="Peeters S.H."/>
            <person name="Heuer A."/>
            <person name="Rast P."/>
            <person name="Oberbeckmann S."/>
            <person name="Bunk B."/>
            <person name="Jeske O."/>
            <person name="Meyerdierks A."/>
            <person name="Storesund J.E."/>
            <person name="Kallscheuer N."/>
            <person name="Luecker S."/>
            <person name="Lage O.M."/>
            <person name="Pohl T."/>
            <person name="Merkel B.J."/>
            <person name="Hornburger P."/>
            <person name="Mueller R.-W."/>
            <person name="Bruemmer F."/>
            <person name="Labrenz M."/>
            <person name="Spormann A.M."/>
            <person name="Op Den Camp H."/>
            <person name="Overmann J."/>
            <person name="Amann R."/>
            <person name="Jetten M.S.M."/>
            <person name="Mascher T."/>
            <person name="Medema M.H."/>
            <person name="Devos D.P."/>
            <person name="Kaster A.-K."/>
            <person name="Ovreas L."/>
            <person name="Rohde M."/>
            <person name="Galperin M.Y."/>
            <person name="Jogler C."/>
        </authorList>
    </citation>
    <scope>NUCLEOTIDE SEQUENCE [LARGE SCALE GENOMIC DNA]</scope>
    <source>
        <strain evidence="1 2">CA85</strain>
    </source>
</reference>
<name>A0A5C5WMG2_9BACT</name>
<dbReference type="AlphaFoldDB" id="A0A5C5WMG2"/>
<dbReference type="EMBL" id="SJPK01000035">
    <property type="protein sequence ID" value="TWT52004.1"/>
    <property type="molecule type" value="Genomic_DNA"/>
</dbReference>
<evidence type="ECO:0000313" key="1">
    <source>
        <dbReference type="EMBL" id="TWT52004.1"/>
    </source>
</evidence>
<dbReference type="RefSeq" id="WP_146394161.1">
    <property type="nucleotide sequence ID" value="NZ_SJPK01000035.1"/>
</dbReference>
<organism evidence="1 2">
    <name type="scientific">Allorhodopirellula solitaria</name>
    <dbReference type="NCBI Taxonomy" id="2527987"/>
    <lineage>
        <taxon>Bacteria</taxon>
        <taxon>Pseudomonadati</taxon>
        <taxon>Planctomycetota</taxon>
        <taxon>Planctomycetia</taxon>
        <taxon>Pirellulales</taxon>
        <taxon>Pirellulaceae</taxon>
        <taxon>Allorhodopirellula</taxon>
    </lineage>
</organism>
<dbReference type="OrthoDB" id="3458614at2"/>
<evidence type="ECO:0000313" key="2">
    <source>
        <dbReference type="Proteomes" id="UP000318053"/>
    </source>
</evidence>
<dbReference type="Proteomes" id="UP000318053">
    <property type="component" value="Unassembled WGS sequence"/>
</dbReference>
<protein>
    <submittedName>
        <fullName evidence="1">Uncharacterized protein</fullName>
    </submittedName>
</protein>
<gene>
    <name evidence="1" type="ORF">CA85_51420</name>
</gene>
<sequence length="314" mass="35839">MSIVNVVVTCTKEKRYSVAEECQLRNVPGDSLRARLKDWQSRLNRNWRDRVVVRELYAGDHWANVRSFGSSFFDIDIWVCSAGYGLIRFDDSIAPYDATFSGNQPDSVSAGLADDERSAAAKQWWETTSRWKAHFKDRPRSLAALMAMHPNRSTLIVASDTYLRAIVDDVREGVAHLRDPDQLAIVCSGAKSLDGLDGNLVPCDARMQAVTGGARRSLNTRLANKILRESRHPPRASTLAVRYRKLLKQQPELEKYDRKPLTDDQVRHFIRQKLRSDESLRHTPLLRLLRDENKACEQKRFASLFNEVTEELNG</sequence>
<comment type="caution">
    <text evidence="1">The sequence shown here is derived from an EMBL/GenBank/DDBJ whole genome shotgun (WGS) entry which is preliminary data.</text>
</comment>